<dbReference type="InterPro" id="IPR011793">
    <property type="entry name" value="YbdK"/>
</dbReference>
<comment type="catalytic activity">
    <reaction evidence="4 5">
        <text>L-cysteine + L-glutamate + ATP = gamma-L-glutamyl-L-cysteine + ADP + phosphate + H(+)</text>
        <dbReference type="Rhea" id="RHEA:13285"/>
        <dbReference type="ChEBI" id="CHEBI:15378"/>
        <dbReference type="ChEBI" id="CHEBI:29985"/>
        <dbReference type="ChEBI" id="CHEBI:30616"/>
        <dbReference type="ChEBI" id="CHEBI:35235"/>
        <dbReference type="ChEBI" id="CHEBI:43474"/>
        <dbReference type="ChEBI" id="CHEBI:58173"/>
        <dbReference type="ChEBI" id="CHEBI:456216"/>
        <dbReference type="EC" id="6.3.2.2"/>
    </reaction>
</comment>
<evidence type="ECO:0000256" key="1">
    <source>
        <dbReference type="ARBA" id="ARBA00022598"/>
    </source>
</evidence>
<evidence type="ECO:0000256" key="3">
    <source>
        <dbReference type="ARBA" id="ARBA00022840"/>
    </source>
</evidence>
<reference evidence="6 7" key="1">
    <citation type="submission" date="2016-09" db="EMBL/GenBank/DDBJ databases">
        <title>Streptomyces rubrolavendulae MJM4426 Genome sequencing and assembly.</title>
        <authorList>
            <person name="Kim J.-G."/>
        </authorList>
    </citation>
    <scope>NUCLEOTIDE SEQUENCE [LARGE SCALE GENOMIC DNA]</scope>
    <source>
        <strain evidence="6 7">MJM4426</strain>
    </source>
</reference>
<dbReference type="Gene3D" id="3.30.590.20">
    <property type="match status" value="1"/>
</dbReference>
<dbReference type="AlphaFoldDB" id="A0A1D8G8X4"/>
<dbReference type="EC" id="6.3.2.2" evidence="5"/>
<dbReference type="InterPro" id="IPR006336">
    <property type="entry name" value="GCS2"/>
</dbReference>
<keyword evidence="1 5" id="KW-0436">Ligase</keyword>
<name>A0A1D8G8X4_9ACTN</name>
<protein>
    <recommendedName>
        <fullName evidence="5">Putative glutamate--cysteine ligase 2</fullName>
        <ecNumber evidence="5">6.3.2.2</ecNumber>
    </recommendedName>
    <alternativeName>
        <fullName evidence="5">Gamma-glutamylcysteine synthetase 2</fullName>
        <shortName evidence="5">GCS 2</shortName>
        <shortName evidence="5">Gamma-GCS 2</shortName>
    </alternativeName>
</protein>
<organism evidence="6 7">
    <name type="scientific">Streptomyces rubrolavendulae</name>
    <dbReference type="NCBI Taxonomy" id="285473"/>
    <lineage>
        <taxon>Bacteria</taxon>
        <taxon>Bacillati</taxon>
        <taxon>Actinomycetota</taxon>
        <taxon>Actinomycetes</taxon>
        <taxon>Kitasatosporales</taxon>
        <taxon>Streptomycetaceae</taxon>
        <taxon>Streptomyces</taxon>
    </lineage>
</organism>
<dbReference type="PATRIC" id="fig|285473.5.peg.5011"/>
<dbReference type="PANTHER" id="PTHR36510">
    <property type="entry name" value="GLUTAMATE--CYSTEINE LIGASE 2-RELATED"/>
    <property type="match status" value="1"/>
</dbReference>
<gene>
    <name evidence="6" type="primary">ybdK_5</name>
    <name evidence="6" type="ORF">A4G23_04754</name>
</gene>
<dbReference type="STRING" id="285473.A4G23_04754"/>
<evidence type="ECO:0000313" key="6">
    <source>
        <dbReference type="EMBL" id="AOT61863.1"/>
    </source>
</evidence>
<dbReference type="Proteomes" id="UP000095349">
    <property type="component" value="Chromosome"/>
</dbReference>
<accession>A0A1D8G8X4</accession>
<keyword evidence="2 5" id="KW-0547">Nucleotide-binding</keyword>
<dbReference type="GO" id="GO:0004357">
    <property type="term" value="F:glutamate-cysteine ligase activity"/>
    <property type="evidence" value="ECO:0007669"/>
    <property type="project" value="UniProtKB-EC"/>
</dbReference>
<dbReference type="KEGG" id="srn:A4G23_04754"/>
<dbReference type="Pfam" id="PF04107">
    <property type="entry name" value="GCS2"/>
    <property type="match status" value="1"/>
</dbReference>
<dbReference type="GO" id="GO:0042398">
    <property type="term" value="P:modified amino acid biosynthetic process"/>
    <property type="evidence" value="ECO:0007669"/>
    <property type="project" value="InterPro"/>
</dbReference>
<dbReference type="EMBL" id="CP017316">
    <property type="protein sequence ID" value="AOT61863.1"/>
    <property type="molecule type" value="Genomic_DNA"/>
</dbReference>
<proteinExistence type="inferred from homology"/>
<dbReference type="HAMAP" id="MF_01609">
    <property type="entry name" value="Glu_cys_ligase_2"/>
    <property type="match status" value="1"/>
</dbReference>
<comment type="function">
    <text evidence="5">ATP-dependent carboxylate-amine ligase which exhibits weak glutamate--cysteine ligase activity.</text>
</comment>
<dbReference type="RefSeq" id="WP_069978709.1">
    <property type="nucleotide sequence ID" value="NZ_CP017316.1"/>
</dbReference>
<keyword evidence="3 5" id="KW-0067">ATP-binding</keyword>
<evidence type="ECO:0000256" key="4">
    <source>
        <dbReference type="ARBA" id="ARBA00048819"/>
    </source>
</evidence>
<evidence type="ECO:0000256" key="2">
    <source>
        <dbReference type="ARBA" id="ARBA00022741"/>
    </source>
</evidence>
<sequence length="366" mass="40413">MRSVGVEEELLLVDPRTGQPRALSEEVLAIAARHHQGRDHAYTRELHGQQLEFGTEPRTSMAEVADEIERCRSGAARLAAEAGAAAVALATSPLPVGPAIAEGRRYRWIEEHYGLTALEQLTCGCHVHVSVASDEEGVAVLDRIRPWLSVLVALSANSPFWHGKDSGYHSYRSRVWGRWPTVGPVELFGSPDRYREQVRELLATGVLQDEGMVYYDARLSRHYPTVEIRAADVCLDASTTVLVATLARALVDTAARQWREGHPPVDHAIGLLRAAAWRAARSGLDDELIDPHTMRPAPAEHVVQALFRHVEAALEDNGDHAHARKALDDLLSCGNGARVQRRLLRRHGTLRAVVAECVRRTQEGVR</sequence>
<dbReference type="PANTHER" id="PTHR36510:SF1">
    <property type="entry name" value="GLUTAMATE--CYSTEINE LIGASE 2-RELATED"/>
    <property type="match status" value="1"/>
</dbReference>
<comment type="similarity">
    <text evidence="5">Belongs to the glutamate--cysteine ligase type 2 family. YbdK subfamily.</text>
</comment>
<dbReference type="GO" id="GO:0005524">
    <property type="term" value="F:ATP binding"/>
    <property type="evidence" value="ECO:0007669"/>
    <property type="project" value="UniProtKB-KW"/>
</dbReference>
<keyword evidence="7" id="KW-1185">Reference proteome</keyword>
<dbReference type="NCBIfam" id="TIGR02050">
    <property type="entry name" value="gshA_cyan_rel"/>
    <property type="match status" value="1"/>
</dbReference>
<evidence type="ECO:0000313" key="7">
    <source>
        <dbReference type="Proteomes" id="UP000095349"/>
    </source>
</evidence>
<dbReference type="SUPFAM" id="SSF55931">
    <property type="entry name" value="Glutamine synthetase/guanido kinase"/>
    <property type="match status" value="1"/>
</dbReference>
<dbReference type="InterPro" id="IPR050141">
    <property type="entry name" value="GCL_type2/YbdK_subfam"/>
</dbReference>
<dbReference type="NCBIfam" id="NF010041">
    <property type="entry name" value="PRK13517.1-1"/>
    <property type="match status" value="1"/>
</dbReference>
<evidence type="ECO:0000256" key="5">
    <source>
        <dbReference type="HAMAP-Rule" id="MF_01609"/>
    </source>
</evidence>
<dbReference type="OrthoDB" id="9803842at2"/>
<dbReference type="InterPro" id="IPR014746">
    <property type="entry name" value="Gln_synth/guanido_kin_cat_dom"/>
</dbReference>